<organism evidence="7 8">
    <name type="scientific">Ureibacillus thermophilus</name>
    <dbReference type="NCBI Taxonomy" id="367743"/>
    <lineage>
        <taxon>Bacteria</taxon>
        <taxon>Bacillati</taxon>
        <taxon>Bacillota</taxon>
        <taxon>Bacilli</taxon>
        <taxon>Bacillales</taxon>
        <taxon>Caryophanaceae</taxon>
        <taxon>Ureibacillus</taxon>
    </lineage>
</organism>
<name>A0A4P6UPY6_9BACL</name>
<keyword evidence="4 5" id="KW-0472">Membrane</keyword>
<evidence type="ECO:0000256" key="4">
    <source>
        <dbReference type="ARBA" id="ARBA00023136"/>
    </source>
</evidence>
<keyword evidence="8" id="KW-1185">Reference proteome</keyword>
<dbReference type="GO" id="GO:0016020">
    <property type="term" value="C:membrane"/>
    <property type="evidence" value="ECO:0007669"/>
    <property type="project" value="UniProtKB-SubCell"/>
</dbReference>
<dbReference type="KEGG" id="uth:DKZ56_00220"/>
<dbReference type="RefSeq" id="WP_208650755.1">
    <property type="nucleotide sequence ID" value="NZ_CP036528.1"/>
</dbReference>
<reference evidence="7 8" key="1">
    <citation type="submission" date="2019-02" db="EMBL/GenBank/DDBJ databases">
        <title>Ureibacillus thermophilus.</title>
        <authorList>
            <person name="Sunny J.S."/>
            <person name="Natarajan A."/>
            <person name="Saleena L.M."/>
        </authorList>
    </citation>
    <scope>NUCLEOTIDE SEQUENCE [LARGE SCALE GENOMIC DNA]</scope>
    <source>
        <strain evidence="7 8">LM102</strain>
    </source>
</reference>
<dbReference type="AlphaFoldDB" id="A0A4P6UPY6"/>
<sequence length="185" mass="21519">MILDVFSNWNLIRTAGFLAYFLLTISIMAGLMQKISSFQNQKQLLMEIHKISGWIGTLNVIFHAILLLFDQYVPYQIWEIMIPFVAKNEPFFSGIGTISFYLFLIVMLTSDFFLKKLGFKLWKKLHFLVIPAWVLMILHGIFIGTDSEEIWAIIIYSAGIVLITTLLMMRYFESKVKVVHRKNAN</sequence>
<feature type="transmembrane region" description="Helical" evidence="5">
    <location>
        <begin position="51"/>
        <end position="69"/>
    </location>
</feature>
<accession>A0A4P6UPY6</accession>
<comment type="subcellular location">
    <subcellularLocation>
        <location evidence="1">Membrane</location>
        <topology evidence="1">Multi-pass membrane protein</topology>
    </subcellularLocation>
</comment>
<evidence type="ECO:0000256" key="3">
    <source>
        <dbReference type="ARBA" id="ARBA00022989"/>
    </source>
</evidence>
<feature type="transmembrane region" description="Helical" evidence="5">
    <location>
        <begin position="150"/>
        <end position="172"/>
    </location>
</feature>
<evidence type="ECO:0000259" key="6">
    <source>
        <dbReference type="Pfam" id="PF01794"/>
    </source>
</evidence>
<proteinExistence type="predicted"/>
<evidence type="ECO:0000313" key="7">
    <source>
        <dbReference type="EMBL" id="QBK24475.1"/>
    </source>
</evidence>
<evidence type="ECO:0000313" key="8">
    <source>
        <dbReference type="Proteomes" id="UP000291151"/>
    </source>
</evidence>
<keyword evidence="3 5" id="KW-1133">Transmembrane helix</keyword>
<evidence type="ECO:0000256" key="5">
    <source>
        <dbReference type="SAM" id="Phobius"/>
    </source>
</evidence>
<dbReference type="Proteomes" id="UP000291151">
    <property type="component" value="Chromosome"/>
</dbReference>
<gene>
    <name evidence="7" type="ORF">DKZ56_00220</name>
</gene>
<evidence type="ECO:0000256" key="1">
    <source>
        <dbReference type="ARBA" id="ARBA00004141"/>
    </source>
</evidence>
<keyword evidence="2 5" id="KW-0812">Transmembrane</keyword>
<evidence type="ECO:0000256" key="2">
    <source>
        <dbReference type="ARBA" id="ARBA00022692"/>
    </source>
</evidence>
<dbReference type="Pfam" id="PF01794">
    <property type="entry name" value="Ferric_reduct"/>
    <property type="match status" value="1"/>
</dbReference>
<dbReference type="EMBL" id="CP036528">
    <property type="protein sequence ID" value="QBK24475.1"/>
    <property type="molecule type" value="Genomic_DNA"/>
</dbReference>
<feature type="transmembrane region" description="Helical" evidence="5">
    <location>
        <begin position="12"/>
        <end position="31"/>
    </location>
</feature>
<dbReference type="InterPro" id="IPR013130">
    <property type="entry name" value="Fe3_Rdtase_TM_dom"/>
</dbReference>
<feature type="transmembrane region" description="Helical" evidence="5">
    <location>
        <begin position="91"/>
        <end position="113"/>
    </location>
</feature>
<feature type="domain" description="Ferric oxidoreductase" evidence="6">
    <location>
        <begin position="15"/>
        <end position="137"/>
    </location>
</feature>
<protein>
    <submittedName>
        <fullName evidence="7">Iron reductase</fullName>
    </submittedName>
</protein>
<feature type="transmembrane region" description="Helical" evidence="5">
    <location>
        <begin position="125"/>
        <end position="144"/>
    </location>
</feature>